<sequence>MFKVPELLSRISSPEIKLCKDATKEFVKLLRRDRGGELLRLYVRESPGLPELLEAWEARRDKPGVSYVLRLITAILSHPDGLYVQGYSRGNKVAKALDRFCKLIISERLEDVYKELGSKEAKGQNAALRLLSSIVRRGSGLASEVAKSFDFRLPAFRKLAECKSKGKDEKRRRLTQESFIGFAMSFLEVGRPGLLRWILQQKEMYSGVLRGIGEEDEETVVYVLSTLQKKVLCEDSLVPPGLRSVLFGSVMLEQLIGISGRENGGPAAGIAHDVLLMVCTDPANGLMPDMKRSGNPLKGNPSRLLGLMKKLRATEVGNHKALLLAIVNGRPSLGASYMEEFPYNIEDISSPSWFSIVLLAAEVVSSVSSGLPFAFLEYHSWNPPAFHDENVQNVLKCLLLEGLKFLGGFSGALDRTSRAFPGNLRTWESLRNEIWNQVQTMLPDAQVLVNLLSPIGSSPGGIVSNWNKRPADAAGDRIHNAKKVKIGDDHEEEDMVVSGVTFSPNDESENPVKKEDCDGNDILCAFGEIWSLDLSLLPTYTMRDAEIYHYSRLMEVLHAYLRMMPAVLEGSFEFFVNILGNALELSVDLLDSLLAILTEYTKERKMHGLPHKVPTQMHRHLQTFLKLLLSSETMSIREQAFGLARAALMSTGAFSRNSQEIDAWFTFLPGYLGKESSCFEEIKVLQTSSRAVVTFFCDAISYVANNLFKSWDFLRQCILQPSGAKGISPNFSPVTGCILQRCLKVLKAGATSFSGPEKTAISVYVCCTMKYILQTQVDAGCLSAVIVSVLSEVEGSSIIVENSLDSLSDYRPLRSLLLFARRVLNREACWSIPVNKTAVQDDISSSNELDDMNLSLGTGPAYVMCDIANTYAFTIMSTSSNLVIRNFPAVITLVRQLDVIPLALFSLFFLEQSLLAGVDELWPGLLHAAVKAVVGGFYPEKQEGSSEICNPLVCAPDGTNVDIGLDVNDSSTAVTAFCFFLKLAPFHVLIPAVICFDENLLSDSKMQKLLMDKISESGEKCLASELHFVLFWIHQLQQNVQSIPVLRVRNLSGFYIVLLSHIFSRLLASECSETCSRSGMSPSVRYIHEAIKAVFSHPAVITSWTCSCSFSETSSKQNYLDKSLNLSREEYHEKEHQIFGTLETASNFLWSVINDPRSLLSGTDNAVLQAVKAFKVLMDRLILDFHSTLDLCVQNKHYSPLLRSYHAVCIFIRFISPFEIFKLVCSLFSIVKFEGKGVSESFRKLSLHIGCCFAGSAFEALRIYLSLPLHKQKPYDYLWGTKEDFNVSVYEEIYFEVLRFSGLYDDNYVDMCLVKAIEVACKMKVGQHLHLHPFCLGAFQIIGSTPIETISCCINRTNSTTAKLLSLLTGSCSLHLFIFGHILSHTVDPAGNLKNDGHPHGLSDKDLLILLPAAFSFLNSALKRYKKHSLRNILFIPLSYSKFLINWLCNWKNFSCTASFLDEYGEFFPNSADELLEFAAGSILGKAIQMLQIHLVFSSDTMKEPQLKLFNMVMPDSAAGNELLGCDVTKLGTYSIEDSLNFSNRVLAKVSLCRIILFHKKSIFSNERTGSMDISSEGIKSDSLNSSRMEFVSMLVYGWQRIVKTEASTGSDKGKSVDGRVVCSYLEVLLLRNVYELILEMQEYLIQLKHIPFLKRIIKTALRYRFEDLSTLKLLNSILVVLGAGEISLTQYLQLLLAHSRFPAMLHSMSDLSTSSQLGSFLRPFSSILNSNLARFDDQYVPEQKETPEAKTNGFKRLEVLKLLRTLLNSHNNGFGSDFGKEIGLNFREFRLSLFSSYGATLSEIDLEIYNLVKEIGATGRLDLVDLGETNYLWGSAVGRAKNEFDQERDVQSDVPTQGVADEHKKMLFRENFPIDPMFCILTVLHFPYDREMHSAPASQKILVDSSMGVSQMHSRSIDRRQLYDPVFILQFSLQVLFVGFIEPEEFASQGLLSVVFSCLSSPDEAIRKLAYQTLAKYKNILEMKKETHYLRLLLDYVQNGIKDPWQRIPSVLTIFLAEASLILLDRSHDKYPCITKLLTRCPGMDMKSIPLFHDFLWSSTVNFSGDRIWLLRLAYYGLNTEDDARVFIRSSVFESLLGFYASPFSDDESKGIILQILRKAVKLHRSARYLVENCGLLPQLSSVVLSAANRLSEEGRSLSFSWFVVSVEVAKDLISSRSVTEWLQNSALEQLMEFSTHVFKLYLLNIELMGDNSSLMDSILHVIMWTLKISQKRKIYQPHYTIALEGIFGIYESANLSGACSEIGLRVVLMSSPPFLLDTDGERLCGFLTWAISVVLGSDSGKMINPGVSYISWTCISKEEIQEDTLASKLLRWLAAAVIHSKLSCLTLSEDAFSKRPCFESSLSFVHYVTQNGRCKSATRSVELLASAIYYLQQFLGINSRCLPSVVSALCLLLPVCADVSGQESESSSPGTAASALSRISPPPEANPAWRWSFYQPWRDLTSEKTDSEEMDEYHACQTLLVEISNKMGRRSANSQFLSAKDLQESGLFEWERELIISNSNNSFTNPTL</sequence>
<gene>
    <name evidence="1" type="ORF">MLD38_012731</name>
</gene>
<comment type="caution">
    <text evidence="1">The sequence shown here is derived from an EMBL/GenBank/DDBJ whole genome shotgun (WGS) entry which is preliminary data.</text>
</comment>
<name>A0ACB9RAX4_9MYRT</name>
<organism evidence="1 2">
    <name type="scientific">Melastoma candidum</name>
    <dbReference type="NCBI Taxonomy" id="119954"/>
    <lineage>
        <taxon>Eukaryota</taxon>
        <taxon>Viridiplantae</taxon>
        <taxon>Streptophyta</taxon>
        <taxon>Embryophyta</taxon>
        <taxon>Tracheophyta</taxon>
        <taxon>Spermatophyta</taxon>
        <taxon>Magnoliopsida</taxon>
        <taxon>eudicotyledons</taxon>
        <taxon>Gunneridae</taxon>
        <taxon>Pentapetalae</taxon>
        <taxon>rosids</taxon>
        <taxon>malvids</taxon>
        <taxon>Myrtales</taxon>
        <taxon>Melastomataceae</taxon>
        <taxon>Melastomatoideae</taxon>
        <taxon>Melastomateae</taxon>
        <taxon>Melastoma</taxon>
    </lineage>
</organism>
<accession>A0ACB9RAX4</accession>
<dbReference type="Proteomes" id="UP001057402">
    <property type="component" value="Chromosome 4"/>
</dbReference>
<reference evidence="2" key="1">
    <citation type="journal article" date="2023" name="Front. Plant Sci.">
        <title>Chromosomal-level genome assembly of Melastoma candidum provides insights into trichome evolution.</title>
        <authorList>
            <person name="Zhong Y."/>
            <person name="Wu W."/>
            <person name="Sun C."/>
            <person name="Zou P."/>
            <person name="Liu Y."/>
            <person name="Dai S."/>
            <person name="Zhou R."/>
        </authorList>
    </citation>
    <scope>NUCLEOTIDE SEQUENCE [LARGE SCALE GENOMIC DNA]</scope>
</reference>
<evidence type="ECO:0000313" key="2">
    <source>
        <dbReference type="Proteomes" id="UP001057402"/>
    </source>
</evidence>
<evidence type="ECO:0000313" key="1">
    <source>
        <dbReference type="EMBL" id="KAI4374779.1"/>
    </source>
</evidence>
<proteinExistence type="predicted"/>
<dbReference type="EMBL" id="CM042883">
    <property type="protein sequence ID" value="KAI4374779.1"/>
    <property type="molecule type" value="Genomic_DNA"/>
</dbReference>
<keyword evidence="2" id="KW-1185">Reference proteome</keyword>
<protein>
    <submittedName>
        <fullName evidence="1">Uncharacterized protein</fullName>
    </submittedName>
</protein>